<dbReference type="EMBL" id="MN740850">
    <property type="protein sequence ID" value="QHU15127.1"/>
    <property type="molecule type" value="Genomic_DNA"/>
</dbReference>
<dbReference type="AlphaFoldDB" id="A0A6C0KED6"/>
<dbReference type="Pfam" id="PF08795">
    <property type="entry name" value="DUF1796"/>
    <property type="match status" value="1"/>
</dbReference>
<sequence>MNNGVISIGGSCIPRMTIKSTLNFTKKGGYKTCPFDLLFSTFKGACYNIKNDFSEFFDGLHIIQKCPSNCITCRNSPFKNKGLISNNNGIIFEHESPTHAHLFNGGDSMMEWAKAKGDIEFFIRNNFEKLKQKYLIRINNFRKTIKENKRIILIRSKYPGENPPSEEEIKDLITGLEQKYIGKKFIFFDIDSSKQSLSDVFNGIK</sequence>
<dbReference type="InterPro" id="IPR014903">
    <property type="entry name" value="DUF1796"/>
</dbReference>
<name>A0A6C0KED6_9ZZZZ</name>
<accession>A0A6C0KED6</accession>
<organism evidence="1">
    <name type="scientific">viral metagenome</name>
    <dbReference type="NCBI Taxonomy" id="1070528"/>
    <lineage>
        <taxon>unclassified sequences</taxon>
        <taxon>metagenomes</taxon>
        <taxon>organismal metagenomes</taxon>
    </lineage>
</organism>
<evidence type="ECO:0000313" key="1">
    <source>
        <dbReference type="EMBL" id="QHU15127.1"/>
    </source>
</evidence>
<reference evidence="1" key="1">
    <citation type="journal article" date="2020" name="Nature">
        <title>Giant virus diversity and host interactions through global metagenomics.</title>
        <authorList>
            <person name="Schulz F."/>
            <person name="Roux S."/>
            <person name="Paez-Espino D."/>
            <person name="Jungbluth S."/>
            <person name="Walsh D.A."/>
            <person name="Denef V.J."/>
            <person name="McMahon K.D."/>
            <person name="Konstantinidis K.T."/>
            <person name="Eloe-Fadrosh E.A."/>
            <person name="Kyrpides N.C."/>
            <person name="Woyke T."/>
        </authorList>
    </citation>
    <scope>NUCLEOTIDE SEQUENCE</scope>
    <source>
        <strain evidence="1">GVMAG-S-1102244-55</strain>
    </source>
</reference>
<proteinExistence type="predicted"/>
<protein>
    <submittedName>
        <fullName evidence="1">Uncharacterized protein</fullName>
    </submittedName>
</protein>